<name>M1ZWS2_CLOBO</name>
<accession>M1ZWS2</accession>
<evidence type="ECO:0000313" key="4">
    <source>
        <dbReference type="EMBL" id="EKN41483.1"/>
    </source>
</evidence>
<evidence type="ECO:0000259" key="3">
    <source>
        <dbReference type="Pfam" id="PF00005"/>
    </source>
</evidence>
<proteinExistence type="inferred from homology"/>
<gene>
    <name evidence="4" type="ORF">CFSAN001627_12988</name>
</gene>
<dbReference type="GO" id="GO:0005524">
    <property type="term" value="F:ATP binding"/>
    <property type="evidence" value="ECO:0007669"/>
    <property type="project" value="UniProtKB-KW"/>
</dbReference>
<keyword evidence="4" id="KW-0547">Nucleotide-binding</keyword>
<dbReference type="Pfam" id="PF00005">
    <property type="entry name" value="ABC_tran"/>
    <property type="match status" value="1"/>
</dbReference>
<dbReference type="EMBL" id="AMXI01000755">
    <property type="protein sequence ID" value="EKN41483.1"/>
    <property type="molecule type" value="Genomic_DNA"/>
</dbReference>
<dbReference type="Proteomes" id="UP000011944">
    <property type="component" value="Unassembled WGS sequence"/>
</dbReference>
<reference evidence="4 5" key="1">
    <citation type="submission" date="2012-10" db="EMBL/GenBank/DDBJ databases">
        <authorList>
            <person name="Strain E.A."/>
            <person name="Brown E."/>
            <person name="Allard M.W."/>
            <person name="Gonzalez-Escalona N."/>
            <person name="Timme R."/>
        </authorList>
    </citation>
    <scope>NUCLEOTIDE SEQUENCE [LARGE SCALE GENOMIC DNA]</scope>
    <source>
        <strain evidence="4 5">CFSAN001627</strain>
    </source>
</reference>
<evidence type="ECO:0000256" key="2">
    <source>
        <dbReference type="ARBA" id="ARBA00022448"/>
    </source>
</evidence>
<dbReference type="PATRIC" id="fig|1232189.3.peg.2060"/>
<dbReference type="Gene3D" id="3.40.50.300">
    <property type="entry name" value="P-loop containing nucleotide triphosphate hydrolases"/>
    <property type="match status" value="1"/>
</dbReference>
<keyword evidence="2" id="KW-0813">Transport</keyword>
<dbReference type="InterPro" id="IPR027417">
    <property type="entry name" value="P-loop_NTPase"/>
</dbReference>
<dbReference type="AlphaFoldDB" id="M1ZWS2"/>
<feature type="domain" description="ABC transporter" evidence="3">
    <location>
        <begin position="25"/>
        <end position="81"/>
    </location>
</feature>
<dbReference type="SUPFAM" id="SSF52540">
    <property type="entry name" value="P-loop containing nucleoside triphosphate hydrolases"/>
    <property type="match status" value="1"/>
</dbReference>
<reference evidence="4 5" key="2">
    <citation type="submission" date="2013-03" db="EMBL/GenBank/DDBJ databases">
        <title>Diversity in Clostridium botulinum.</title>
        <authorList>
            <person name="Timme R.E."/>
            <person name="Allard M."/>
            <person name="Luo Y."/>
            <person name="Strain E."/>
            <person name="Gonzalez-Escalona N."/>
            <person name="Brown E."/>
        </authorList>
    </citation>
    <scope>NUCLEOTIDE SEQUENCE [LARGE SCALE GENOMIC DNA]</scope>
    <source>
        <strain evidence="4 5">CFSAN001627</strain>
    </source>
</reference>
<organism evidence="4 5">
    <name type="scientific">Clostridium botulinum CFSAN001627</name>
    <dbReference type="NCBI Taxonomy" id="1232189"/>
    <lineage>
        <taxon>Bacteria</taxon>
        <taxon>Bacillati</taxon>
        <taxon>Bacillota</taxon>
        <taxon>Clostridia</taxon>
        <taxon>Eubacteriales</taxon>
        <taxon>Clostridiaceae</taxon>
        <taxon>Clostridium</taxon>
    </lineage>
</organism>
<dbReference type="GO" id="GO:0016887">
    <property type="term" value="F:ATP hydrolysis activity"/>
    <property type="evidence" value="ECO:0007669"/>
    <property type="project" value="InterPro"/>
</dbReference>
<comment type="caution">
    <text evidence="4">The sequence shown here is derived from an EMBL/GenBank/DDBJ whole genome shotgun (WGS) entry which is preliminary data.</text>
</comment>
<dbReference type="InterPro" id="IPR003439">
    <property type="entry name" value="ABC_transporter-like_ATP-bd"/>
</dbReference>
<dbReference type="PANTHER" id="PTHR43335:SF4">
    <property type="entry name" value="ABC TRANSPORTER, ATP-BINDING PROTEIN"/>
    <property type="match status" value="1"/>
</dbReference>
<sequence length="83" mass="9168">MIIYEKKCLLSTHNLTKEYKNKKAVNNLNITVYEGDVYGFLGPNGAGKSTTIKSIMGLIKPTSGKVIINGYDVEKDSEKAIEK</sequence>
<evidence type="ECO:0000256" key="1">
    <source>
        <dbReference type="ARBA" id="ARBA00005417"/>
    </source>
</evidence>
<comment type="similarity">
    <text evidence="1">Belongs to the ABC transporter superfamily.</text>
</comment>
<protein>
    <submittedName>
        <fullName evidence="4">Bacitracin ABC transporter ATP-binding protein BcrA</fullName>
    </submittedName>
</protein>
<dbReference type="PANTHER" id="PTHR43335">
    <property type="entry name" value="ABC TRANSPORTER, ATP-BINDING PROTEIN"/>
    <property type="match status" value="1"/>
</dbReference>
<evidence type="ECO:0000313" key="5">
    <source>
        <dbReference type="Proteomes" id="UP000011944"/>
    </source>
</evidence>
<keyword evidence="4" id="KW-0067">ATP-binding</keyword>